<dbReference type="InterPro" id="IPR011047">
    <property type="entry name" value="Quinoprotein_ADH-like_sf"/>
</dbReference>
<evidence type="ECO:0008006" key="2">
    <source>
        <dbReference type="Google" id="ProtNLM"/>
    </source>
</evidence>
<dbReference type="Pfam" id="PF08309">
    <property type="entry name" value="LVIVD"/>
    <property type="match status" value="3"/>
</dbReference>
<gene>
    <name evidence="1" type="ORF">ENT37_05590</name>
</gene>
<name>A0A7C4PLA6_9CHLR</name>
<dbReference type="AlphaFoldDB" id="A0A7C4PLA6"/>
<organism evidence="1">
    <name type="scientific">Anaerolinea thermolimosa</name>
    <dbReference type="NCBI Taxonomy" id="229919"/>
    <lineage>
        <taxon>Bacteria</taxon>
        <taxon>Bacillati</taxon>
        <taxon>Chloroflexota</taxon>
        <taxon>Anaerolineae</taxon>
        <taxon>Anaerolineales</taxon>
        <taxon>Anaerolineaceae</taxon>
        <taxon>Anaerolinea</taxon>
    </lineage>
</organism>
<dbReference type="InterPro" id="IPR013211">
    <property type="entry name" value="LVIVD"/>
</dbReference>
<protein>
    <recommendedName>
        <fullName evidence="2">YncE family protein</fullName>
    </recommendedName>
</protein>
<evidence type="ECO:0000313" key="1">
    <source>
        <dbReference type="EMBL" id="HGS21325.1"/>
    </source>
</evidence>
<sequence>MAERIVSAPVSPLGQRFHVKTKDAAWVASPTTLGVDPARVRRPENEEQPIHLMYAFLYVADRQEGLILINAATLLDGDPRNNFVKRDIVFNPDGELRGANHIAIAGTLLYISCEKGLVIVDVDDPFKPKVVGRVALKGAGHAAAQFRYLFVCDAEGVRVFDITDMRRPEEKALIRMKEARDIYVARTYAYVAAGHEGLAIVDIENPEKPGKPEYFNAGGAMNDTQAVKVGMTNASLYAYVADGKNGLRVLQMLSPDRNPEIWGFSPKPQPELIATYQTKGHAIALSKGLDRDRGVDESGNQLVVFARRGARPFRRSEMERLYLRDGKLYTVANTPPAPPKEKP</sequence>
<proteinExistence type="predicted"/>
<reference evidence="1" key="1">
    <citation type="journal article" date="2020" name="mSystems">
        <title>Genome- and Community-Level Interaction Insights into Carbon Utilization and Element Cycling Functions of Hydrothermarchaeota in Hydrothermal Sediment.</title>
        <authorList>
            <person name="Zhou Z."/>
            <person name="Liu Y."/>
            <person name="Xu W."/>
            <person name="Pan J."/>
            <person name="Luo Z.H."/>
            <person name="Li M."/>
        </authorList>
    </citation>
    <scope>NUCLEOTIDE SEQUENCE [LARGE SCALE GENOMIC DNA]</scope>
    <source>
        <strain evidence="1">SpSt-573</strain>
    </source>
</reference>
<comment type="caution">
    <text evidence="1">The sequence shown here is derived from an EMBL/GenBank/DDBJ whole genome shotgun (WGS) entry which is preliminary data.</text>
</comment>
<accession>A0A7C4PLA6</accession>
<dbReference type="SUPFAM" id="SSF50998">
    <property type="entry name" value="Quinoprotein alcohol dehydrogenase-like"/>
    <property type="match status" value="1"/>
</dbReference>
<dbReference type="EMBL" id="DSYK01000286">
    <property type="protein sequence ID" value="HGS21325.1"/>
    <property type="molecule type" value="Genomic_DNA"/>
</dbReference>